<evidence type="ECO:0000259" key="3">
    <source>
        <dbReference type="Pfam" id="PF03629"/>
    </source>
</evidence>
<dbReference type="InterPro" id="IPR036514">
    <property type="entry name" value="SGNH_hydro_sf"/>
</dbReference>
<feature type="signal peptide" evidence="2">
    <location>
        <begin position="1"/>
        <end position="16"/>
    </location>
</feature>
<dbReference type="Pfam" id="PF03629">
    <property type="entry name" value="SASA"/>
    <property type="match status" value="1"/>
</dbReference>
<dbReference type="PANTHER" id="PTHR22901">
    <property type="entry name" value="SIALATE O-ACETYLESTERASE"/>
    <property type="match status" value="1"/>
</dbReference>
<dbReference type="OrthoDB" id="193339at2759"/>
<proteinExistence type="predicted"/>
<keyword evidence="1" id="KW-0378">Hydrolase</keyword>
<dbReference type="SUPFAM" id="SSF52266">
    <property type="entry name" value="SGNH hydrolase"/>
    <property type="match status" value="1"/>
</dbReference>
<evidence type="ECO:0000256" key="2">
    <source>
        <dbReference type="SAM" id="SignalP"/>
    </source>
</evidence>
<dbReference type="GO" id="GO:0001681">
    <property type="term" value="F:sialate O-acetylesterase activity"/>
    <property type="evidence" value="ECO:0007669"/>
    <property type="project" value="InterPro"/>
</dbReference>
<evidence type="ECO:0000256" key="1">
    <source>
        <dbReference type="ARBA" id="ARBA00022801"/>
    </source>
</evidence>
<dbReference type="EMBL" id="BRYA01000347">
    <property type="protein sequence ID" value="GMI47498.1"/>
    <property type="molecule type" value="Genomic_DNA"/>
</dbReference>
<feature type="chain" id="PRO_5040981493" description="Sialate O-acetylesterase domain-containing protein" evidence="2">
    <location>
        <begin position="17"/>
        <end position="520"/>
    </location>
</feature>
<dbReference type="PANTHER" id="PTHR22901:SF0">
    <property type="entry name" value="SIALATE O-ACETYLESTERASE"/>
    <property type="match status" value="1"/>
</dbReference>
<reference evidence="5" key="1">
    <citation type="journal article" date="2023" name="Commun. Biol.">
        <title>Genome analysis of Parmales, the sister group of diatoms, reveals the evolutionary specialization of diatoms from phago-mixotrophs to photoautotrophs.</title>
        <authorList>
            <person name="Ban H."/>
            <person name="Sato S."/>
            <person name="Yoshikawa S."/>
            <person name="Yamada K."/>
            <person name="Nakamura Y."/>
            <person name="Ichinomiya M."/>
            <person name="Sato N."/>
            <person name="Blanc-Mathieu R."/>
            <person name="Endo H."/>
            <person name="Kuwata A."/>
            <person name="Ogata H."/>
        </authorList>
    </citation>
    <scope>NUCLEOTIDE SEQUENCE [LARGE SCALE GENOMIC DNA]</scope>
</reference>
<dbReference type="Proteomes" id="UP001165065">
    <property type="component" value="Unassembled WGS sequence"/>
</dbReference>
<dbReference type="Gene3D" id="3.40.50.1110">
    <property type="entry name" value="SGNH hydrolase"/>
    <property type="match status" value="1"/>
</dbReference>
<keyword evidence="5" id="KW-1185">Reference proteome</keyword>
<accession>A0A9W7GN72</accession>
<dbReference type="GO" id="GO:0005975">
    <property type="term" value="P:carbohydrate metabolic process"/>
    <property type="evidence" value="ECO:0007669"/>
    <property type="project" value="TreeGrafter"/>
</dbReference>
<dbReference type="AlphaFoldDB" id="A0A9W7GN72"/>
<protein>
    <recommendedName>
        <fullName evidence="3">Sialate O-acetylesterase domain-containing protein</fullName>
    </recommendedName>
</protein>
<feature type="domain" description="Sialate O-acetylesterase" evidence="3">
    <location>
        <begin position="116"/>
        <end position="366"/>
    </location>
</feature>
<sequence length="520" mass="55899">MFSLFILTVLFSAVLSFDSPQFISSTFSSNMVLQRDADSTIIFGWSKAASSTLTIEASWFNGTIEAQAADKDDTYDDMFYWEASLPGSSGGLSPHNFSVSSSSGEREDLENVLFGDVFLCSGQSNMQFGVHGMLDSEAETSAADDLPYIRLFSVGQPAGRVTSTPQSVLPSFELGGWVEASSSTVNNGVNNFGYFSAVCWMHAKHLFEDVLGGEIPVGAISSNWGGTPIQAWMPEEILNPNPCFEDVEVKADRTETEDDWDPNADSVLYANMIAPFNKTAVKGVLWYQGETNVGGTGYGCMMNTMIESWRSLSGFSSASFSYVQLAAYDCGGDSNHSALSDFRDVQLAATSLIKNSAMVTAADLGDPTSPDGDIHPRNKTEVGRRLSIASEFLHYSGGDSSRFVHTGPLVSAVERLSGGVRVAFEAESLGGGLHFEKTQECPNKERCAGPVLVDGDGNKHQVDKMEISGEGALLDMYSSTLPTTGAEKVEYCKGDIPLLVVFNSEGIPLVPFTANPTDDE</sequence>
<evidence type="ECO:0000313" key="5">
    <source>
        <dbReference type="Proteomes" id="UP001165065"/>
    </source>
</evidence>
<dbReference type="InterPro" id="IPR039329">
    <property type="entry name" value="SIAE"/>
</dbReference>
<name>A0A9W7GN72_9STRA</name>
<comment type="caution">
    <text evidence="4">The sequence shown here is derived from an EMBL/GenBank/DDBJ whole genome shotgun (WGS) entry which is preliminary data.</text>
</comment>
<dbReference type="InterPro" id="IPR005181">
    <property type="entry name" value="SASA"/>
</dbReference>
<organism evidence="4 5">
    <name type="scientific">Triparma columacea</name>
    <dbReference type="NCBI Taxonomy" id="722753"/>
    <lineage>
        <taxon>Eukaryota</taxon>
        <taxon>Sar</taxon>
        <taxon>Stramenopiles</taxon>
        <taxon>Ochrophyta</taxon>
        <taxon>Bolidophyceae</taxon>
        <taxon>Parmales</taxon>
        <taxon>Triparmaceae</taxon>
        <taxon>Triparma</taxon>
    </lineage>
</organism>
<gene>
    <name evidence="4" type="ORF">TrCOL_g4766</name>
</gene>
<evidence type="ECO:0000313" key="4">
    <source>
        <dbReference type="EMBL" id="GMI47498.1"/>
    </source>
</evidence>
<keyword evidence="2" id="KW-0732">Signal</keyword>